<comment type="caution">
    <text evidence="5">The sequence shown here is derived from an EMBL/GenBank/DDBJ whole genome shotgun (WGS) entry which is preliminary data.</text>
</comment>
<dbReference type="PANTHER" id="PTHR34698">
    <property type="entry name" value="5-OXOPROLINASE SUBUNIT B"/>
    <property type="match status" value="1"/>
</dbReference>
<keyword evidence="6" id="KW-1185">Reference proteome</keyword>
<dbReference type="InterPro" id="IPR003833">
    <property type="entry name" value="CT_C_D"/>
</dbReference>
<dbReference type="PANTHER" id="PTHR34698:SF2">
    <property type="entry name" value="5-OXOPROLINASE SUBUNIT B"/>
    <property type="match status" value="1"/>
</dbReference>
<dbReference type="Gene3D" id="3.30.1360.40">
    <property type="match status" value="1"/>
</dbReference>
<accession>A0ABS9U0G2</accession>
<keyword evidence="3" id="KW-0067">ATP-binding</keyword>
<dbReference type="SUPFAM" id="SSF50891">
    <property type="entry name" value="Cyclophilin-like"/>
    <property type="match status" value="1"/>
</dbReference>
<evidence type="ECO:0000256" key="2">
    <source>
        <dbReference type="ARBA" id="ARBA00022801"/>
    </source>
</evidence>
<evidence type="ECO:0000256" key="3">
    <source>
        <dbReference type="ARBA" id="ARBA00022840"/>
    </source>
</evidence>
<dbReference type="SMART" id="SM00796">
    <property type="entry name" value="AHS1"/>
    <property type="match status" value="1"/>
</dbReference>
<dbReference type="Pfam" id="PF02682">
    <property type="entry name" value="CT_C_D"/>
    <property type="match status" value="1"/>
</dbReference>
<dbReference type="SUPFAM" id="SSF160467">
    <property type="entry name" value="PH0987 N-terminal domain-like"/>
    <property type="match status" value="1"/>
</dbReference>
<evidence type="ECO:0000259" key="4">
    <source>
        <dbReference type="SMART" id="SM00796"/>
    </source>
</evidence>
<keyword evidence="2 5" id="KW-0378">Hydrolase</keyword>
<name>A0ABS9U0G2_9MICC</name>
<keyword evidence="1" id="KW-0547">Nucleotide-binding</keyword>
<dbReference type="RefSeq" id="WP_241053689.1">
    <property type="nucleotide sequence ID" value="NZ_JAKZBV010000001.1"/>
</dbReference>
<proteinExistence type="predicted"/>
<organism evidence="5 6">
    <name type="scientific">Sinomonas terrae</name>
    <dbReference type="NCBI Taxonomy" id="2908838"/>
    <lineage>
        <taxon>Bacteria</taxon>
        <taxon>Bacillati</taxon>
        <taxon>Actinomycetota</taxon>
        <taxon>Actinomycetes</taxon>
        <taxon>Micrococcales</taxon>
        <taxon>Micrococcaceae</taxon>
        <taxon>Sinomonas</taxon>
    </lineage>
</organism>
<reference evidence="5 6" key="1">
    <citation type="submission" date="2022-03" db="EMBL/GenBank/DDBJ databases">
        <title>Sinomonas sp. isolated from a soil.</title>
        <authorList>
            <person name="Han J."/>
            <person name="Kim D.-U."/>
        </authorList>
    </citation>
    <scope>NUCLEOTIDE SEQUENCE [LARGE SCALE GENOMIC DNA]</scope>
    <source>
        <strain evidence="5 6">5-5</strain>
    </source>
</reference>
<evidence type="ECO:0000313" key="6">
    <source>
        <dbReference type="Proteomes" id="UP001202922"/>
    </source>
</evidence>
<evidence type="ECO:0000313" key="5">
    <source>
        <dbReference type="EMBL" id="MCH6470169.1"/>
    </source>
</evidence>
<dbReference type="Proteomes" id="UP001202922">
    <property type="component" value="Unassembled WGS sequence"/>
</dbReference>
<feature type="domain" description="Carboxyltransferase" evidence="4">
    <location>
        <begin position="3"/>
        <end position="208"/>
    </location>
</feature>
<evidence type="ECO:0000256" key="1">
    <source>
        <dbReference type="ARBA" id="ARBA00022741"/>
    </source>
</evidence>
<protein>
    <submittedName>
        <fullName evidence="5">Allophanate hydrolase subunit 1</fullName>
    </submittedName>
</protein>
<gene>
    <name evidence="5" type="ORF">L0M17_09300</name>
</gene>
<dbReference type="Gene3D" id="2.40.100.10">
    <property type="entry name" value="Cyclophilin-like"/>
    <property type="match status" value="1"/>
</dbReference>
<dbReference type="InterPro" id="IPR029000">
    <property type="entry name" value="Cyclophilin-like_dom_sf"/>
</dbReference>
<sequence length="241" mass="26313">MKTRLAPCGEAAFRVLVEDAAPEHQWEAVHRIAEWIGARPVPGVYGVVPTYDSLLVEFDPSRQTFPMLSALFDVILRDALSDRPGRNKAHRRPRHFTLPVVYGGEQGPDLGWVADYLNVSEADVVALHTAQEYVVRCLGGPAASCMIDGPAFSRPIPRLPDPRLQVPPNAISVAGSQGVVGPVAAPSGWRLIGLSPVDVMDRESATLVPYRPGDFIRFRAIAPSKWDDFVGIRLGELVDEC</sequence>
<dbReference type="GO" id="GO:0016787">
    <property type="term" value="F:hydrolase activity"/>
    <property type="evidence" value="ECO:0007669"/>
    <property type="project" value="UniProtKB-KW"/>
</dbReference>
<dbReference type="InterPro" id="IPR010016">
    <property type="entry name" value="PxpB"/>
</dbReference>
<dbReference type="EMBL" id="JAKZBV010000001">
    <property type="protein sequence ID" value="MCH6470169.1"/>
    <property type="molecule type" value="Genomic_DNA"/>
</dbReference>